<organism evidence="2 3">
    <name type="scientific">Faecalibacterium prausnitzii</name>
    <dbReference type="NCBI Taxonomy" id="853"/>
    <lineage>
        <taxon>Bacteria</taxon>
        <taxon>Bacillati</taxon>
        <taxon>Bacillota</taxon>
        <taxon>Clostridia</taxon>
        <taxon>Eubacteriales</taxon>
        <taxon>Oscillospiraceae</taxon>
        <taxon>Faecalibacterium</taxon>
    </lineage>
</organism>
<dbReference type="Proteomes" id="UP000260991">
    <property type="component" value="Unassembled WGS sequence"/>
</dbReference>
<sequence length="278" mass="29896">MRLKKVFAGALAAAMLVCAVAVPAFAAEEVEPENRPSSGYVQMNIPYADFYKAAGVDNASEIDAVSSATKNKTRAGKLAAGSYHVNADGTDITGVSFPVKVLTPWALKNAKQVTDADSCDITVTLKGKESTTTYTGVDALFENESYAYYKLSETPACYITAWYNLLSGKWEFGKVRAAETTVEGTTVELNTNGHHATYEMKISGFDLDYKANKVYGVVLTTADGSEYGLRHVANIWHGTKLGLNADDPYFASIIGKTITQITFYAADGVYVLPVSVAL</sequence>
<accession>A0A3E2UCM2</accession>
<evidence type="ECO:0000313" key="3">
    <source>
        <dbReference type="Proteomes" id="UP000260991"/>
    </source>
</evidence>
<feature type="chain" id="PRO_5017783281" evidence="1">
    <location>
        <begin position="27"/>
        <end position="278"/>
    </location>
</feature>
<keyword evidence="1" id="KW-0732">Signal</keyword>
<gene>
    <name evidence="2" type="ORF">DWZ46_01780</name>
</gene>
<reference evidence="2 3" key="1">
    <citation type="submission" date="2018-08" db="EMBL/GenBank/DDBJ databases">
        <title>A genome reference for cultivated species of the human gut microbiota.</title>
        <authorList>
            <person name="Zou Y."/>
            <person name="Xue W."/>
            <person name="Luo G."/>
        </authorList>
    </citation>
    <scope>NUCLEOTIDE SEQUENCE [LARGE SCALE GENOMIC DNA]</scope>
    <source>
        <strain evidence="2 3">AF32-8AC</strain>
    </source>
</reference>
<proteinExistence type="predicted"/>
<protein>
    <submittedName>
        <fullName evidence="2">Uncharacterized protein</fullName>
    </submittedName>
</protein>
<dbReference type="RefSeq" id="WP_158402228.1">
    <property type="nucleotide sequence ID" value="NZ_QVER01000001.1"/>
</dbReference>
<evidence type="ECO:0000313" key="2">
    <source>
        <dbReference type="EMBL" id="RGB93948.1"/>
    </source>
</evidence>
<name>A0A3E2UCM2_9FIRM</name>
<comment type="caution">
    <text evidence="2">The sequence shown here is derived from an EMBL/GenBank/DDBJ whole genome shotgun (WGS) entry which is preliminary data.</text>
</comment>
<dbReference type="AlphaFoldDB" id="A0A3E2UCM2"/>
<feature type="signal peptide" evidence="1">
    <location>
        <begin position="1"/>
        <end position="26"/>
    </location>
</feature>
<dbReference type="EMBL" id="QVER01000001">
    <property type="protein sequence ID" value="RGB93948.1"/>
    <property type="molecule type" value="Genomic_DNA"/>
</dbReference>
<evidence type="ECO:0000256" key="1">
    <source>
        <dbReference type="SAM" id="SignalP"/>
    </source>
</evidence>